<proteinExistence type="predicted"/>
<protein>
    <submittedName>
        <fullName evidence="1">Uncharacterized protein</fullName>
    </submittedName>
</protein>
<reference evidence="1" key="1">
    <citation type="submission" date="2022-11" db="EMBL/GenBank/DDBJ databases">
        <title>Centuries of genome instability and evolution in soft-shell clam transmissible cancer (bioRxiv).</title>
        <authorList>
            <person name="Hart S.F.M."/>
            <person name="Yonemitsu M.A."/>
            <person name="Giersch R.M."/>
            <person name="Beal B.F."/>
            <person name="Arriagada G."/>
            <person name="Davis B.W."/>
            <person name="Ostrander E.A."/>
            <person name="Goff S.P."/>
            <person name="Metzger M.J."/>
        </authorList>
    </citation>
    <scope>NUCLEOTIDE SEQUENCE</scope>
    <source>
        <strain evidence="1">MELC-2E11</strain>
        <tissue evidence="1">Siphon/mantle</tissue>
    </source>
</reference>
<evidence type="ECO:0000313" key="1">
    <source>
        <dbReference type="EMBL" id="WAR22549.1"/>
    </source>
</evidence>
<keyword evidence="2" id="KW-1185">Reference proteome</keyword>
<accession>A0ABY7FNV7</accession>
<name>A0ABY7FNV7_MYAAR</name>
<dbReference type="Proteomes" id="UP001164746">
    <property type="component" value="Chromosome 12"/>
</dbReference>
<evidence type="ECO:0000313" key="2">
    <source>
        <dbReference type="Proteomes" id="UP001164746"/>
    </source>
</evidence>
<dbReference type="EMBL" id="CP111023">
    <property type="protein sequence ID" value="WAR22549.1"/>
    <property type="molecule type" value="Genomic_DNA"/>
</dbReference>
<sequence>MSGYKYERQLVSGEAEKVRYCPIRYVQSYDDVLQAFSKTDEVEGEQRVDILPILHIVHKKISQSLIEMRLIKEKEEYAQENFKE</sequence>
<gene>
    <name evidence="1" type="ORF">MAR_016523</name>
</gene>
<organism evidence="1 2">
    <name type="scientific">Mya arenaria</name>
    <name type="common">Soft-shell clam</name>
    <dbReference type="NCBI Taxonomy" id="6604"/>
    <lineage>
        <taxon>Eukaryota</taxon>
        <taxon>Metazoa</taxon>
        <taxon>Spiralia</taxon>
        <taxon>Lophotrochozoa</taxon>
        <taxon>Mollusca</taxon>
        <taxon>Bivalvia</taxon>
        <taxon>Autobranchia</taxon>
        <taxon>Heteroconchia</taxon>
        <taxon>Euheterodonta</taxon>
        <taxon>Imparidentia</taxon>
        <taxon>Neoheterodontei</taxon>
        <taxon>Myida</taxon>
        <taxon>Myoidea</taxon>
        <taxon>Myidae</taxon>
        <taxon>Mya</taxon>
    </lineage>
</organism>